<proteinExistence type="predicted"/>
<organism evidence="2 3">
    <name type="scientific">Glutamicibacter soli</name>
    <dbReference type="NCBI Taxonomy" id="453836"/>
    <lineage>
        <taxon>Bacteria</taxon>
        <taxon>Bacillati</taxon>
        <taxon>Actinomycetota</taxon>
        <taxon>Actinomycetes</taxon>
        <taxon>Micrococcales</taxon>
        <taxon>Micrococcaceae</taxon>
        <taxon>Glutamicibacter</taxon>
    </lineage>
</organism>
<protein>
    <submittedName>
        <fullName evidence="2">Uncharacterized protein</fullName>
    </submittedName>
</protein>
<dbReference type="EMBL" id="WYDN01000001">
    <property type="protein sequence ID" value="NAZ14605.1"/>
    <property type="molecule type" value="Genomic_DNA"/>
</dbReference>
<dbReference type="AlphaFoldDB" id="A0A6L9G160"/>
<dbReference type="RefSeq" id="WP_161446967.1">
    <property type="nucleotide sequence ID" value="NZ_WYDN01000001.1"/>
</dbReference>
<name>A0A6L9G160_9MICC</name>
<evidence type="ECO:0000313" key="2">
    <source>
        <dbReference type="EMBL" id="NAZ14605.1"/>
    </source>
</evidence>
<accession>A0A6L9G160</accession>
<reference evidence="2 3" key="1">
    <citation type="submission" date="2020-01" db="EMBL/GenBank/DDBJ databases">
        <title>Glutamicibacter soli M275.</title>
        <authorList>
            <person name="Meng X."/>
        </authorList>
    </citation>
    <scope>NUCLEOTIDE SEQUENCE [LARGE SCALE GENOMIC DNA]</scope>
    <source>
        <strain evidence="2 3">M275</strain>
    </source>
</reference>
<dbReference type="Proteomes" id="UP000477543">
    <property type="component" value="Unassembled WGS sequence"/>
</dbReference>
<feature type="region of interest" description="Disordered" evidence="1">
    <location>
        <begin position="1"/>
        <end position="23"/>
    </location>
</feature>
<comment type="caution">
    <text evidence="2">The sequence shown here is derived from an EMBL/GenBank/DDBJ whole genome shotgun (WGS) entry which is preliminary data.</text>
</comment>
<sequence>MDFSTRVSVQREDGETVGHLDPADPDYNLVTPRNVLGHAAADACGYVDGEQLLVDRGIGEVMTTWVLDAGSRDAAEVLNILEVSPHGTVLANALRTKALQPTERFRVAWPDVEHRLAPSQP</sequence>
<gene>
    <name evidence="2" type="ORF">GT020_00750</name>
</gene>
<feature type="compositionally biased region" description="Basic and acidic residues" evidence="1">
    <location>
        <begin position="9"/>
        <end position="22"/>
    </location>
</feature>
<evidence type="ECO:0000313" key="3">
    <source>
        <dbReference type="Proteomes" id="UP000477543"/>
    </source>
</evidence>
<evidence type="ECO:0000256" key="1">
    <source>
        <dbReference type="SAM" id="MobiDB-lite"/>
    </source>
</evidence>